<feature type="transmembrane region" description="Helical" evidence="7">
    <location>
        <begin position="116"/>
        <end position="134"/>
    </location>
</feature>
<evidence type="ECO:0000256" key="5">
    <source>
        <dbReference type="ARBA" id="ARBA00022989"/>
    </source>
</evidence>
<sequence>MILAKNNALLFDLFWTFCRIGPSAFGGGYAMIPIIEREAVAKRQWIPESELGELLTVAGTAPGGVGVNAAAFIGYRTAGVAGAIAAVAGITLPTFLIVFLLGLGYSAFGQHAKVEAALQGIHGAVIALIAAAAYKMAKTSLFDKATAGVAALALMLLIWTPIHPAILMVLGVAAGIAIIRAKERLGMRARTEKAQPNVGEAVYYPEYYI</sequence>
<dbReference type="InterPro" id="IPR052518">
    <property type="entry name" value="CHR_Transporter"/>
</dbReference>
<feature type="transmembrane region" description="Helical" evidence="7">
    <location>
        <begin position="165"/>
        <end position="181"/>
    </location>
</feature>
<reference evidence="9" key="1">
    <citation type="journal article" date="2019" name="Int. J. Syst. Evol. Microbiol.">
        <title>The Global Catalogue of Microorganisms (GCM) 10K type strain sequencing project: providing services to taxonomists for standard genome sequencing and annotation.</title>
        <authorList>
            <consortium name="The Broad Institute Genomics Platform"/>
            <consortium name="The Broad Institute Genome Sequencing Center for Infectious Disease"/>
            <person name="Wu L."/>
            <person name="Ma J."/>
        </authorList>
    </citation>
    <scope>NUCLEOTIDE SEQUENCE [LARGE SCALE GENOMIC DNA]</scope>
    <source>
        <strain evidence="9">IBRC-M 10987</strain>
    </source>
</reference>
<organism evidence="8 9">
    <name type="scientific">Paenibacillus xanthanilyticus</name>
    <dbReference type="NCBI Taxonomy" id="1783531"/>
    <lineage>
        <taxon>Bacteria</taxon>
        <taxon>Bacillati</taxon>
        <taxon>Bacillota</taxon>
        <taxon>Bacilli</taxon>
        <taxon>Bacillales</taxon>
        <taxon>Paenibacillaceae</taxon>
        <taxon>Paenibacillus</taxon>
    </lineage>
</organism>
<keyword evidence="4 7" id="KW-0812">Transmembrane</keyword>
<comment type="subcellular location">
    <subcellularLocation>
        <location evidence="1">Cell membrane</location>
        <topology evidence="1">Multi-pass membrane protein</topology>
    </subcellularLocation>
</comment>
<dbReference type="RefSeq" id="WP_377720021.1">
    <property type="nucleotide sequence ID" value="NZ_JBHSAM010000028.1"/>
</dbReference>
<keyword evidence="5 7" id="KW-1133">Transmembrane helix</keyword>
<keyword evidence="9" id="KW-1185">Reference proteome</keyword>
<accession>A0ABV8K5Y6</accession>
<evidence type="ECO:0000256" key="7">
    <source>
        <dbReference type="SAM" id="Phobius"/>
    </source>
</evidence>
<dbReference type="Pfam" id="PF02417">
    <property type="entry name" value="Chromate_transp"/>
    <property type="match status" value="1"/>
</dbReference>
<dbReference type="Proteomes" id="UP001595715">
    <property type="component" value="Unassembled WGS sequence"/>
</dbReference>
<evidence type="ECO:0000256" key="1">
    <source>
        <dbReference type="ARBA" id="ARBA00004651"/>
    </source>
</evidence>
<comment type="caution">
    <text evidence="8">The sequence shown here is derived from an EMBL/GenBank/DDBJ whole genome shotgun (WGS) entry which is preliminary data.</text>
</comment>
<evidence type="ECO:0000256" key="6">
    <source>
        <dbReference type="ARBA" id="ARBA00023136"/>
    </source>
</evidence>
<evidence type="ECO:0000313" key="8">
    <source>
        <dbReference type="EMBL" id="MFC4101404.1"/>
    </source>
</evidence>
<name>A0ABV8K5Y6_9BACL</name>
<evidence type="ECO:0000313" key="9">
    <source>
        <dbReference type="Proteomes" id="UP001595715"/>
    </source>
</evidence>
<keyword evidence="3" id="KW-1003">Cell membrane</keyword>
<proteinExistence type="inferred from homology"/>
<evidence type="ECO:0000256" key="4">
    <source>
        <dbReference type="ARBA" id="ARBA00022692"/>
    </source>
</evidence>
<evidence type="ECO:0000256" key="2">
    <source>
        <dbReference type="ARBA" id="ARBA00005262"/>
    </source>
</evidence>
<keyword evidence="6 7" id="KW-0472">Membrane</keyword>
<dbReference type="EMBL" id="JBHSAM010000028">
    <property type="protein sequence ID" value="MFC4101404.1"/>
    <property type="molecule type" value="Genomic_DNA"/>
</dbReference>
<dbReference type="InterPro" id="IPR003370">
    <property type="entry name" value="Chromate_transpt"/>
</dbReference>
<dbReference type="PANTHER" id="PTHR43663:SF1">
    <property type="entry name" value="CHROMATE TRANSPORTER"/>
    <property type="match status" value="1"/>
</dbReference>
<evidence type="ECO:0000256" key="3">
    <source>
        <dbReference type="ARBA" id="ARBA00022475"/>
    </source>
</evidence>
<gene>
    <name evidence="8" type="ORF">ACFOZ8_17315</name>
</gene>
<feature type="transmembrane region" description="Helical" evidence="7">
    <location>
        <begin position="80"/>
        <end position="104"/>
    </location>
</feature>
<protein>
    <submittedName>
        <fullName evidence="8">Chromate transporter</fullName>
    </submittedName>
</protein>
<dbReference type="PANTHER" id="PTHR43663">
    <property type="entry name" value="CHROMATE TRANSPORT PROTEIN-RELATED"/>
    <property type="match status" value="1"/>
</dbReference>
<comment type="similarity">
    <text evidence="2">Belongs to the chromate ion transporter (CHR) (TC 2.A.51) family.</text>
</comment>